<sequence>MVKPVYFVLGAIPVIVAILLALPLVTKNEIPVSASNSFDKLEIEYTKHQLKKISNGIAERTGSEKTEIILIKNDGEIKYTITEKGYPQPDIKSKIDEQQLNKIKALIKETGFISIDPNSFSVFQNVTDFQKSSVKVTLNGRVNQVHWPESSATPDFIPPIISMVESELDKVMSEFSE</sequence>
<accession>A0A075HGA7</accession>
<name>A0A075HGA7_9ARCH</name>
<proteinExistence type="predicted"/>
<dbReference type="AlphaFoldDB" id="A0A075HGA7"/>
<dbReference type="EMBL" id="KF901030">
    <property type="protein sequence ID" value="AIF15516.1"/>
    <property type="molecule type" value="Genomic_DNA"/>
</dbReference>
<keyword evidence="1" id="KW-0812">Transmembrane</keyword>
<organism evidence="2">
    <name type="scientific">uncultured marine thaumarchaeote KM3_70_D10</name>
    <dbReference type="NCBI Taxonomy" id="1456253"/>
    <lineage>
        <taxon>Archaea</taxon>
        <taxon>Nitrososphaerota</taxon>
        <taxon>environmental samples</taxon>
    </lineage>
</organism>
<evidence type="ECO:0000256" key="1">
    <source>
        <dbReference type="SAM" id="Phobius"/>
    </source>
</evidence>
<keyword evidence="1" id="KW-1133">Transmembrane helix</keyword>
<evidence type="ECO:0000313" key="2">
    <source>
        <dbReference type="EMBL" id="AIF15516.1"/>
    </source>
</evidence>
<reference evidence="2" key="1">
    <citation type="journal article" date="2014" name="Genome Biol. Evol.">
        <title>Pangenome evidence for extensive interdomain horizontal transfer affecting lineage core and shell genes in uncultured planktonic thaumarchaeota and euryarchaeota.</title>
        <authorList>
            <person name="Deschamps P."/>
            <person name="Zivanovic Y."/>
            <person name="Moreira D."/>
            <person name="Rodriguez-Valera F."/>
            <person name="Lopez-Garcia P."/>
        </authorList>
    </citation>
    <scope>NUCLEOTIDE SEQUENCE</scope>
</reference>
<protein>
    <submittedName>
        <fullName evidence="2">Uncharacterized protein</fullName>
    </submittedName>
</protein>
<feature type="transmembrane region" description="Helical" evidence="1">
    <location>
        <begin position="6"/>
        <end position="25"/>
    </location>
</feature>
<keyword evidence="1" id="KW-0472">Membrane</keyword>